<feature type="region of interest" description="Disordered" evidence="1">
    <location>
        <begin position="1"/>
        <end position="54"/>
    </location>
</feature>
<dbReference type="AlphaFoldDB" id="A0A7R8W6H0"/>
<evidence type="ECO:0000256" key="1">
    <source>
        <dbReference type="SAM" id="MobiDB-lite"/>
    </source>
</evidence>
<accession>A0A7R8W6H0</accession>
<feature type="non-terminal residue" evidence="2">
    <location>
        <position position="1"/>
    </location>
</feature>
<organism evidence="2">
    <name type="scientific">Cyprideis torosa</name>
    <dbReference type="NCBI Taxonomy" id="163714"/>
    <lineage>
        <taxon>Eukaryota</taxon>
        <taxon>Metazoa</taxon>
        <taxon>Ecdysozoa</taxon>
        <taxon>Arthropoda</taxon>
        <taxon>Crustacea</taxon>
        <taxon>Oligostraca</taxon>
        <taxon>Ostracoda</taxon>
        <taxon>Podocopa</taxon>
        <taxon>Podocopida</taxon>
        <taxon>Cytherocopina</taxon>
        <taxon>Cytheroidea</taxon>
        <taxon>Cytherideidae</taxon>
        <taxon>Cyprideis</taxon>
    </lineage>
</organism>
<reference evidence="2" key="1">
    <citation type="submission" date="2020-11" db="EMBL/GenBank/DDBJ databases">
        <authorList>
            <person name="Tran Van P."/>
        </authorList>
    </citation>
    <scope>NUCLEOTIDE SEQUENCE</scope>
</reference>
<gene>
    <name evidence="2" type="ORF">CTOB1V02_LOCUS3792</name>
</gene>
<evidence type="ECO:0000313" key="2">
    <source>
        <dbReference type="EMBL" id="CAD7225860.1"/>
    </source>
</evidence>
<name>A0A7R8W6H0_9CRUS</name>
<sequence>MVIDRYYSPSPPLRGDEEVEEDDDRDSSEGSASTSPPDPHARVPPTSLDATITPTSTSILPPVFPFPVTEVIQQSTRGRPHQNKKPTSSFFPLFEDLTAKSFQRVVLFLLILTSPSTRTPRAMAAPLHSRHPRWVNPCHLRDEDIVNSSDLPSSVDLASGGSSDRDIFERIKTEAERVRIQMDSYKDNYV</sequence>
<protein>
    <submittedName>
        <fullName evidence="2">Uncharacterized protein</fullName>
    </submittedName>
</protein>
<dbReference type="EMBL" id="OB660679">
    <property type="protein sequence ID" value="CAD7225860.1"/>
    <property type="molecule type" value="Genomic_DNA"/>
</dbReference>
<proteinExistence type="predicted"/>
<feature type="compositionally biased region" description="Acidic residues" evidence="1">
    <location>
        <begin position="17"/>
        <end position="26"/>
    </location>
</feature>